<sequence>MKEWKSKSTATTDIWKSCWIDVSEQLSIEEIYFQSISSLAQFTSAYLEYLHKFSECIIVRIHKSDIDFVELSKILSYFFRLSVEAQVCLCQEFIKNIKSLREQKSTNVVVEQGEDSSVITNQLSTSQYISNLLLECSNAGNYLKNAAYLLIPVIQLACLNHLYPSTLLTTNR</sequence>
<dbReference type="InterPro" id="IPR007998">
    <property type="entry name" value="DUF719"/>
</dbReference>
<dbReference type="EMBL" id="SKCS01000448">
    <property type="protein sequence ID" value="TNN06846.1"/>
    <property type="molecule type" value="Genomic_DNA"/>
</dbReference>
<organism evidence="3 4">
    <name type="scientific">Schistosoma japonicum</name>
    <name type="common">Blood fluke</name>
    <dbReference type="NCBI Taxonomy" id="6182"/>
    <lineage>
        <taxon>Eukaryota</taxon>
        <taxon>Metazoa</taxon>
        <taxon>Spiralia</taxon>
        <taxon>Lophotrochozoa</taxon>
        <taxon>Platyhelminthes</taxon>
        <taxon>Trematoda</taxon>
        <taxon>Digenea</taxon>
        <taxon>Strigeidida</taxon>
        <taxon>Schistosomatoidea</taxon>
        <taxon>Schistosomatidae</taxon>
        <taxon>Schistosoma</taxon>
    </lineage>
</organism>
<evidence type="ECO:0000256" key="2">
    <source>
        <dbReference type="ARBA" id="ARBA00022553"/>
    </source>
</evidence>
<dbReference type="Proteomes" id="UP000311919">
    <property type="component" value="Unassembled WGS sequence"/>
</dbReference>
<dbReference type="PANTHER" id="PTHR12842">
    <property type="entry name" value="FI01459P"/>
    <property type="match status" value="1"/>
</dbReference>
<gene>
    <name evidence="3" type="ORF">EWB00_008134</name>
</gene>
<reference evidence="3 4" key="1">
    <citation type="submission" date="2019-03" db="EMBL/GenBank/DDBJ databases">
        <title>An improved genome assembly of the fluke Schistosoma japonicum.</title>
        <authorList>
            <person name="Hu W."/>
            <person name="Luo F."/>
            <person name="Yin M."/>
            <person name="Mo X."/>
            <person name="Sun C."/>
            <person name="Wu Q."/>
            <person name="Zhu B."/>
            <person name="Xiang M."/>
            <person name="Wang J."/>
            <person name="Wang Y."/>
            <person name="Zhang T."/>
            <person name="Xu B."/>
            <person name="Zheng H."/>
            <person name="Feng Z."/>
        </authorList>
    </citation>
    <scope>NUCLEOTIDE SEQUENCE [LARGE SCALE GENOMIC DNA]</scope>
    <source>
        <strain evidence="3">HuSjv2</strain>
        <tissue evidence="3">Worms</tissue>
    </source>
</reference>
<evidence type="ECO:0000313" key="3">
    <source>
        <dbReference type="EMBL" id="TNN06846.1"/>
    </source>
</evidence>
<keyword evidence="2" id="KW-0597">Phosphoprotein</keyword>
<dbReference type="OrthoDB" id="5597648at2759"/>
<comment type="caution">
    <text evidence="3">The sequence shown here is derived from an EMBL/GenBank/DDBJ whole genome shotgun (WGS) entry which is preliminary data.</text>
</comment>
<accession>A0A4Z2CRI2</accession>
<dbReference type="AlphaFoldDB" id="A0A4Z2CRI2"/>
<keyword evidence="4" id="KW-1185">Reference proteome</keyword>
<evidence type="ECO:0000256" key="1">
    <source>
        <dbReference type="ARBA" id="ARBA00006903"/>
    </source>
</evidence>
<protein>
    <submittedName>
        <fullName evidence="3">Uncharacterized protein</fullName>
    </submittedName>
</protein>
<evidence type="ECO:0000313" key="4">
    <source>
        <dbReference type="Proteomes" id="UP000311919"/>
    </source>
</evidence>
<proteinExistence type="inferred from homology"/>
<name>A0A4Z2CRI2_SCHJA</name>
<comment type="similarity">
    <text evidence="1">Belongs to the FAM114 family.</text>
</comment>
<dbReference type="PANTHER" id="PTHR12842:SF6">
    <property type="entry name" value="FI01459P"/>
    <property type="match status" value="1"/>
</dbReference>